<dbReference type="Proteomes" id="UP001145114">
    <property type="component" value="Unassembled WGS sequence"/>
</dbReference>
<gene>
    <name evidence="1" type="primary">SMY2_2</name>
    <name evidence="1" type="ORF">EV182_005850</name>
</gene>
<evidence type="ECO:0000313" key="1">
    <source>
        <dbReference type="EMBL" id="KAJ1673118.1"/>
    </source>
</evidence>
<accession>A0ACC1HDD2</accession>
<comment type="caution">
    <text evidence="1">The sequence shown here is derived from an EMBL/GenBank/DDBJ whole genome shotgun (WGS) entry which is preliminary data.</text>
</comment>
<feature type="non-terminal residue" evidence="1">
    <location>
        <position position="1"/>
    </location>
</feature>
<proteinExistence type="predicted"/>
<sequence length="258" mass="28029">AEPAKPSVAPWNNVAAKPAPKKSLAEIQKEEENARRLQQQKQGANTDSKFSAKSFRKQTPTRYADLLASDDSHTSSLVFNSPELNAPASVIANAWKTPGVAGSVVRLSPKQPTTQAPQNYSSTAARANINGASQQKDAKRDSASSGNHEPSLQFLAWCRAKLRGLRGINVDEFIQVLLTFPLNPPKSSLEIIAEQVYAYSKDLNGRQFAEEFVKKRKEDAKGTFKAPSSLVSNGNAKSPRTSSNEFQVVGKKGRPAHT</sequence>
<dbReference type="EMBL" id="JAMZIH010007359">
    <property type="protein sequence ID" value="KAJ1673118.1"/>
    <property type="molecule type" value="Genomic_DNA"/>
</dbReference>
<keyword evidence="2" id="KW-1185">Reference proteome</keyword>
<organism evidence="1 2">
    <name type="scientific">Spiromyces aspiralis</name>
    <dbReference type="NCBI Taxonomy" id="68401"/>
    <lineage>
        <taxon>Eukaryota</taxon>
        <taxon>Fungi</taxon>
        <taxon>Fungi incertae sedis</taxon>
        <taxon>Zoopagomycota</taxon>
        <taxon>Kickxellomycotina</taxon>
        <taxon>Kickxellomycetes</taxon>
        <taxon>Kickxellales</taxon>
        <taxon>Kickxellaceae</taxon>
        <taxon>Spiromyces</taxon>
    </lineage>
</organism>
<evidence type="ECO:0000313" key="2">
    <source>
        <dbReference type="Proteomes" id="UP001145114"/>
    </source>
</evidence>
<reference evidence="1" key="1">
    <citation type="submission" date="2022-06" db="EMBL/GenBank/DDBJ databases">
        <title>Phylogenomic reconstructions and comparative analyses of Kickxellomycotina fungi.</title>
        <authorList>
            <person name="Reynolds N.K."/>
            <person name="Stajich J.E."/>
            <person name="Barry K."/>
            <person name="Grigoriev I.V."/>
            <person name="Crous P."/>
            <person name="Smith M.E."/>
        </authorList>
    </citation>
    <scope>NUCLEOTIDE SEQUENCE</scope>
    <source>
        <strain evidence="1">RSA 2271</strain>
    </source>
</reference>
<name>A0ACC1HDD2_9FUNG</name>
<protein>
    <submittedName>
        <fullName evidence="1">Kinesin-like protein</fullName>
    </submittedName>
</protein>